<organism evidence="2 3">
    <name type="scientific">Popillia japonica</name>
    <name type="common">Japanese beetle</name>
    <dbReference type="NCBI Taxonomy" id="7064"/>
    <lineage>
        <taxon>Eukaryota</taxon>
        <taxon>Metazoa</taxon>
        <taxon>Ecdysozoa</taxon>
        <taxon>Arthropoda</taxon>
        <taxon>Hexapoda</taxon>
        <taxon>Insecta</taxon>
        <taxon>Pterygota</taxon>
        <taxon>Neoptera</taxon>
        <taxon>Endopterygota</taxon>
        <taxon>Coleoptera</taxon>
        <taxon>Polyphaga</taxon>
        <taxon>Scarabaeiformia</taxon>
        <taxon>Scarabaeidae</taxon>
        <taxon>Rutelinae</taxon>
        <taxon>Popillia</taxon>
    </lineage>
</organism>
<evidence type="ECO:0008006" key="4">
    <source>
        <dbReference type="Google" id="ProtNLM"/>
    </source>
</evidence>
<evidence type="ECO:0000313" key="2">
    <source>
        <dbReference type="EMBL" id="KAK9736251.1"/>
    </source>
</evidence>
<keyword evidence="1" id="KW-0732">Signal</keyword>
<name>A0AAW1LR32_POPJA</name>
<keyword evidence="3" id="KW-1185">Reference proteome</keyword>
<dbReference type="AlphaFoldDB" id="A0AAW1LR32"/>
<dbReference type="Proteomes" id="UP001458880">
    <property type="component" value="Unassembled WGS sequence"/>
</dbReference>
<feature type="signal peptide" evidence="1">
    <location>
        <begin position="1"/>
        <end position="16"/>
    </location>
</feature>
<evidence type="ECO:0000313" key="3">
    <source>
        <dbReference type="Proteomes" id="UP001458880"/>
    </source>
</evidence>
<reference evidence="2 3" key="1">
    <citation type="journal article" date="2024" name="BMC Genomics">
        <title>De novo assembly and annotation of Popillia japonica's genome with initial clues to its potential as an invasive pest.</title>
        <authorList>
            <person name="Cucini C."/>
            <person name="Boschi S."/>
            <person name="Funari R."/>
            <person name="Cardaioli E."/>
            <person name="Iannotti N."/>
            <person name="Marturano G."/>
            <person name="Paoli F."/>
            <person name="Bruttini M."/>
            <person name="Carapelli A."/>
            <person name="Frati F."/>
            <person name="Nardi F."/>
        </authorList>
    </citation>
    <scope>NUCLEOTIDE SEQUENCE [LARGE SCALE GENOMIC DNA]</scope>
    <source>
        <strain evidence="2">DMR45628</strain>
    </source>
</reference>
<sequence>MRQALIISVSLGGNAALLCLLPRCSQRIQLVGVTSTSLFKMLAATMFSEDTTGRRDFYVTFQEVTKISQFLLFLNQQECKEQKKDSRNQDNFNIKAS</sequence>
<proteinExistence type="predicted"/>
<dbReference type="EMBL" id="JASPKY010000116">
    <property type="protein sequence ID" value="KAK9736251.1"/>
    <property type="molecule type" value="Genomic_DNA"/>
</dbReference>
<gene>
    <name evidence="2" type="ORF">QE152_g12637</name>
</gene>
<accession>A0AAW1LR32</accession>
<comment type="caution">
    <text evidence="2">The sequence shown here is derived from an EMBL/GenBank/DDBJ whole genome shotgun (WGS) entry which is preliminary data.</text>
</comment>
<evidence type="ECO:0000256" key="1">
    <source>
        <dbReference type="SAM" id="SignalP"/>
    </source>
</evidence>
<protein>
    <recommendedName>
        <fullName evidence="4">Secreted protein</fullName>
    </recommendedName>
</protein>
<feature type="chain" id="PRO_5043945980" description="Secreted protein" evidence="1">
    <location>
        <begin position="17"/>
        <end position="97"/>
    </location>
</feature>